<proteinExistence type="predicted"/>
<evidence type="ECO:0000313" key="1">
    <source>
        <dbReference type="EMBL" id="PSK89221.1"/>
    </source>
</evidence>
<dbReference type="EMBL" id="PYGD01000012">
    <property type="protein sequence ID" value="PSK89221.1"/>
    <property type="molecule type" value="Genomic_DNA"/>
</dbReference>
<keyword evidence="2" id="KW-1185">Reference proteome</keyword>
<dbReference type="Pfam" id="PF04134">
    <property type="entry name" value="DCC1-like"/>
    <property type="match status" value="1"/>
</dbReference>
<dbReference type="GO" id="GO:0015035">
    <property type="term" value="F:protein-disulfide reductase activity"/>
    <property type="evidence" value="ECO:0007669"/>
    <property type="project" value="InterPro"/>
</dbReference>
<dbReference type="AlphaFoldDB" id="A0A2P8CW71"/>
<dbReference type="InterPro" id="IPR007263">
    <property type="entry name" value="DCC1-like"/>
</dbReference>
<dbReference type="RefSeq" id="WP_245882133.1">
    <property type="nucleotide sequence ID" value="NZ_PYGD01000012.1"/>
</dbReference>
<reference evidence="1 2" key="1">
    <citation type="submission" date="2018-03" db="EMBL/GenBank/DDBJ databases">
        <title>Genomic Encyclopedia of Type Strains, Phase III (KMG-III): the genomes of soil and plant-associated and newly described type strains.</title>
        <authorList>
            <person name="Whitman W."/>
        </authorList>
    </citation>
    <scope>NUCLEOTIDE SEQUENCE [LARGE SCALE GENOMIC DNA]</scope>
    <source>
        <strain evidence="1 2">CGMCC 1.12700</strain>
    </source>
</reference>
<sequence>MIVPEDKLIVLFDGVCNLCNRSVQFIIRHDPKGAFLFAPLQSDTGKALLAQLPVALPGTPDSIILVAKDRVWRFSDAVLQIARRLDGAWPLAYAAVVVPRFIRNPIYRFIARNRYRWFGRQDHCMLPTAALKARFLE</sequence>
<dbReference type="Proteomes" id="UP000240572">
    <property type="component" value="Unassembled WGS sequence"/>
</dbReference>
<dbReference type="PANTHER" id="PTHR33639">
    <property type="entry name" value="THIOL-DISULFIDE OXIDOREDUCTASE DCC"/>
    <property type="match status" value="1"/>
</dbReference>
<gene>
    <name evidence="1" type="ORF">B0I18_11222</name>
</gene>
<organism evidence="1 2">
    <name type="scientific">Taibaiella chishuiensis</name>
    <dbReference type="NCBI Taxonomy" id="1434707"/>
    <lineage>
        <taxon>Bacteria</taxon>
        <taxon>Pseudomonadati</taxon>
        <taxon>Bacteroidota</taxon>
        <taxon>Chitinophagia</taxon>
        <taxon>Chitinophagales</taxon>
        <taxon>Chitinophagaceae</taxon>
        <taxon>Taibaiella</taxon>
    </lineage>
</organism>
<accession>A0A2P8CW71</accession>
<protein>
    <submittedName>
        <fullName evidence="1">Putative DCC family thiol-disulfide oxidoreductase YuxK</fullName>
    </submittedName>
</protein>
<name>A0A2P8CW71_9BACT</name>
<comment type="caution">
    <text evidence="1">The sequence shown here is derived from an EMBL/GenBank/DDBJ whole genome shotgun (WGS) entry which is preliminary data.</text>
</comment>
<evidence type="ECO:0000313" key="2">
    <source>
        <dbReference type="Proteomes" id="UP000240572"/>
    </source>
</evidence>
<dbReference type="PANTHER" id="PTHR33639:SF2">
    <property type="entry name" value="DUF393 DOMAIN-CONTAINING PROTEIN"/>
    <property type="match status" value="1"/>
</dbReference>
<dbReference type="InterPro" id="IPR052927">
    <property type="entry name" value="DCC_oxidoreductase"/>
</dbReference>